<feature type="compositionally biased region" description="Low complexity" evidence="1">
    <location>
        <begin position="76"/>
        <end position="88"/>
    </location>
</feature>
<proteinExistence type="predicted"/>
<accession>A0A6J4U2Y8</accession>
<feature type="compositionally biased region" description="Basic residues" evidence="1">
    <location>
        <begin position="297"/>
        <end position="307"/>
    </location>
</feature>
<sequence>GGPGGRGDLVGLPRAVRAPRRQRAHAGRRARGRRRPGVPPERPRAGAAQAADLVGRVRRLGHREPDLRRDRHRRGTAAAHGGLLAAPDELGGRPRARRRQRAPARAAAGRRPAPVAGPGGHAGDRRAAPDVGAAPRPARPGPARRRDGPHGDLRPPRRHGGGDAPPPRARPPRRGARRRRSDAARARAARRGGGHALEGRRTARRDRGPVRGRGGLPGRARRARPDAPSDGPDRGRQHADGRSAPRPARAWCAGRHRHLVHRLRQRADRGAPRPADRGRPARRPTARAVGGRAAAGHPRRRGGRRERRPPDRVPDAAELCSAATL</sequence>
<feature type="compositionally biased region" description="Basic and acidic residues" evidence="1">
    <location>
        <begin position="265"/>
        <end position="279"/>
    </location>
</feature>
<gene>
    <name evidence="2" type="ORF">AVDCRST_MAG79-1714</name>
</gene>
<feature type="compositionally biased region" description="Basic residues" evidence="1">
    <location>
        <begin position="170"/>
        <end position="180"/>
    </location>
</feature>
<organism evidence="2">
    <name type="scientific">uncultured Thermoleophilia bacterium</name>
    <dbReference type="NCBI Taxonomy" id="1497501"/>
    <lineage>
        <taxon>Bacteria</taxon>
        <taxon>Bacillati</taxon>
        <taxon>Actinomycetota</taxon>
        <taxon>Thermoleophilia</taxon>
        <taxon>environmental samples</taxon>
    </lineage>
</organism>
<feature type="compositionally biased region" description="Basic and acidic residues" evidence="1">
    <location>
        <begin position="197"/>
        <end position="209"/>
    </location>
</feature>
<dbReference type="AlphaFoldDB" id="A0A6J4U2Y8"/>
<protein>
    <submittedName>
        <fullName evidence="2">Transcriptional regulator, LacI family</fullName>
    </submittedName>
</protein>
<feature type="compositionally biased region" description="Basic residues" evidence="1">
    <location>
        <begin position="254"/>
        <end position="264"/>
    </location>
</feature>
<dbReference type="EMBL" id="CADCWC010000257">
    <property type="protein sequence ID" value="CAA9539374.1"/>
    <property type="molecule type" value="Genomic_DNA"/>
</dbReference>
<feature type="non-terminal residue" evidence="2">
    <location>
        <position position="325"/>
    </location>
</feature>
<feature type="non-terminal residue" evidence="2">
    <location>
        <position position="1"/>
    </location>
</feature>
<feature type="compositionally biased region" description="Basic residues" evidence="1">
    <location>
        <begin position="17"/>
        <end position="36"/>
    </location>
</feature>
<evidence type="ECO:0000313" key="2">
    <source>
        <dbReference type="EMBL" id="CAA9539374.1"/>
    </source>
</evidence>
<feature type="compositionally biased region" description="Low complexity" evidence="1">
    <location>
        <begin position="103"/>
        <end position="116"/>
    </location>
</feature>
<evidence type="ECO:0000256" key="1">
    <source>
        <dbReference type="SAM" id="MobiDB-lite"/>
    </source>
</evidence>
<reference evidence="2" key="1">
    <citation type="submission" date="2020-02" db="EMBL/GenBank/DDBJ databases">
        <authorList>
            <person name="Meier V. D."/>
        </authorList>
    </citation>
    <scope>NUCLEOTIDE SEQUENCE</scope>
    <source>
        <strain evidence="2">AVDCRST_MAG79</strain>
    </source>
</reference>
<feature type="region of interest" description="Disordered" evidence="1">
    <location>
        <begin position="1"/>
        <end position="325"/>
    </location>
</feature>
<feature type="compositionally biased region" description="Basic and acidic residues" evidence="1">
    <location>
        <begin position="223"/>
        <end position="243"/>
    </location>
</feature>
<feature type="compositionally biased region" description="Basic and acidic residues" evidence="1">
    <location>
        <begin position="144"/>
        <end position="155"/>
    </location>
</feature>
<name>A0A6J4U2Y8_9ACTN</name>
<feature type="compositionally biased region" description="Low complexity" evidence="1">
    <location>
        <begin position="286"/>
        <end position="296"/>
    </location>
</feature>